<feature type="region of interest" description="Disordered" evidence="2">
    <location>
        <begin position="290"/>
        <end position="312"/>
    </location>
</feature>
<feature type="region of interest" description="Disordered" evidence="2">
    <location>
        <begin position="143"/>
        <end position="173"/>
    </location>
</feature>
<dbReference type="EMBL" id="HBFM01002940">
    <property type="protein sequence ID" value="CAD8765303.1"/>
    <property type="molecule type" value="Transcribed_RNA"/>
</dbReference>
<reference evidence="3" key="1">
    <citation type="submission" date="2021-01" db="EMBL/GenBank/DDBJ databases">
        <authorList>
            <person name="Corre E."/>
            <person name="Pelletier E."/>
            <person name="Niang G."/>
            <person name="Scheremetjew M."/>
            <person name="Finn R."/>
            <person name="Kale V."/>
            <person name="Holt S."/>
            <person name="Cochrane G."/>
            <person name="Meng A."/>
            <person name="Brown T."/>
            <person name="Cohen L."/>
        </authorList>
    </citation>
    <scope>NUCLEOTIDE SEQUENCE</scope>
    <source>
        <strain evidence="3">SAG 63-3</strain>
    </source>
</reference>
<gene>
    <name evidence="3" type="ORF">PPAR00522_LOCUS1688</name>
</gene>
<feature type="coiled-coil region" evidence="1">
    <location>
        <begin position="15"/>
        <end position="42"/>
    </location>
</feature>
<sequence length="312" mass="34607">MDYMEQKARPELGVNTALEKQSQELKINLRELRNRLRGAQSKETDETLRLYEVKARGYAQVFQVPARRSSLHSNGTFLLEAPALRRVFMWHGCTACARVKGRAVEAANSFTTNTPFKLITLSENDTGDDDSTIFFSLLEGVKGNGDGNKRPDNENGGSSSSTLPDFVQNHNNNNNGLVLKNTTLNSDNVFISAESNSCSKSDGNDNDMGNGDDKNSLTTMSSQNSTVLLPSSSNNYETSPFFDVPNLPTMLPLPGSESIGSAFLDPFLDPEKPALFRVLPEGNFQELLLCRKNESHEEEKKEEEQKEEEGRK</sequence>
<evidence type="ECO:0000313" key="3">
    <source>
        <dbReference type="EMBL" id="CAD8765303.1"/>
    </source>
</evidence>
<keyword evidence="1" id="KW-0175">Coiled coil</keyword>
<evidence type="ECO:0008006" key="4">
    <source>
        <dbReference type="Google" id="ProtNLM"/>
    </source>
</evidence>
<evidence type="ECO:0000256" key="1">
    <source>
        <dbReference type="SAM" id="Coils"/>
    </source>
</evidence>
<proteinExistence type="predicted"/>
<dbReference type="Gene3D" id="3.40.20.10">
    <property type="entry name" value="Severin"/>
    <property type="match status" value="1"/>
</dbReference>
<protein>
    <recommendedName>
        <fullName evidence="4">Gelsolin-like domain-containing protein</fullName>
    </recommendedName>
</protein>
<accession>A0A7S0YE11</accession>
<dbReference type="InterPro" id="IPR029006">
    <property type="entry name" value="ADF-H/Gelsolin-like_dom_sf"/>
</dbReference>
<dbReference type="AlphaFoldDB" id="A0A7S0YE11"/>
<feature type="region of interest" description="Disordered" evidence="2">
    <location>
        <begin position="195"/>
        <end position="226"/>
    </location>
</feature>
<organism evidence="3">
    <name type="scientific">Polytomella parva</name>
    <dbReference type="NCBI Taxonomy" id="51329"/>
    <lineage>
        <taxon>Eukaryota</taxon>
        <taxon>Viridiplantae</taxon>
        <taxon>Chlorophyta</taxon>
        <taxon>core chlorophytes</taxon>
        <taxon>Chlorophyceae</taxon>
        <taxon>CS clade</taxon>
        <taxon>Chlamydomonadales</taxon>
        <taxon>Chlamydomonadaceae</taxon>
        <taxon>Polytomella</taxon>
    </lineage>
</organism>
<feature type="compositionally biased region" description="Polar residues" evidence="2">
    <location>
        <begin position="216"/>
        <end position="226"/>
    </location>
</feature>
<dbReference type="SUPFAM" id="SSF55753">
    <property type="entry name" value="Actin depolymerizing proteins"/>
    <property type="match status" value="1"/>
</dbReference>
<evidence type="ECO:0000256" key="2">
    <source>
        <dbReference type="SAM" id="MobiDB-lite"/>
    </source>
</evidence>
<name>A0A7S0YE11_9CHLO</name>